<evidence type="ECO:0000256" key="1">
    <source>
        <dbReference type="SAM" id="MobiDB-lite"/>
    </source>
</evidence>
<sequence>MPTTRVQERASTHASAAPPPTVGDLMTANQRLEIGCCRCGRRELIEAPRAIELFGAFTTYPQLKRVAKCSKCGARGVDGDIWARASVEDHYRNHGVTATALQGETKSPKPT</sequence>
<gene>
    <name evidence="2" type="ORF">MZV50_06680</name>
</gene>
<evidence type="ECO:0000313" key="2">
    <source>
        <dbReference type="EMBL" id="USQ97221.1"/>
    </source>
</evidence>
<feature type="region of interest" description="Disordered" evidence="1">
    <location>
        <begin position="1"/>
        <end position="24"/>
    </location>
</feature>
<dbReference type="Proteomes" id="UP001057520">
    <property type="component" value="Chromosome"/>
</dbReference>
<feature type="compositionally biased region" description="Basic and acidic residues" evidence="1">
    <location>
        <begin position="1"/>
        <end position="11"/>
    </location>
</feature>
<evidence type="ECO:0000313" key="3">
    <source>
        <dbReference type="Proteomes" id="UP001057520"/>
    </source>
</evidence>
<organism evidence="2 3">
    <name type="scientific">Caulobacter segnis</name>
    <dbReference type="NCBI Taxonomy" id="88688"/>
    <lineage>
        <taxon>Bacteria</taxon>
        <taxon>Pseudomonadati</taxon>
        <taxon>Pseudomonadota</taxon>
        <taxon>Alphaproteobacteria</taxon>
        <taxon>Caulobacterales</taxon>
        <taxon>Caulobacteraceae</taxon>
        <taxon>Caulobacter</taxon>
    </lineage>
</organism>
<keyword evidence="3" id="KW-1185">Reference proteome</keyword>
<dbReference type="EMBL" id="CP096040">
    <property type="protein sequence ID" value="USQ97221.1"/>
    <property type="molecule type" value="Genomic_DNA"/>
</dbReference>
<reference evidence="2 3" key="1">
    <citation type="submission" date="2022-04" db="EMBL/GenBank/DDBJ databases">
        <title>Genome sequence of soybean root-associated Caulobacter segnis RL271.</title>
        <authorList>
            <person name="Longley R."/>
            <person name="Bonito G."/>
            <person name="Trigodet F."/>
            <person name="Crosson S."/>
            <person name="Fiebig A."/>
        </authorList>
    </citation>
    <scope>NUCLEOTIDE SEQUENCE [LARGE SCALE GENOMIC DNA]</scope>
    <source>
        <strain evidence="2 3">RL271</strain>
    </source>
</reference>
<name>A0ABY4ZZ69_9CAUL</name>
<proteinExistence type="predicted"/>
<protein>
    <submittedName>
        <fullName evidence="2">Uncharacterized protein</fullName>
    </submittedName>
</protein>
<accession>A0ABY4ZZ69</accession>